<evidence type="ECO:0000313" key="1">
    <source>
        <dbReference type="EMBL" id="QHT88046.1"/>
    </source>
</evidence>
<protein>
    <recommendedName>
        <fullName evidence="2">Mitochondrial resolvase Ydc2 catalytic domain-containing protein</fullName>
    </recommendedName>
</protein>
<reference evidence="1" key="1">
    <citation type="journal article" date="2020" name="Nature">
        <title>Giant virus diversity and host interactions through global metagenomics.</title>
        <authorList>
            <person name="Schulz F."/>
            <person name="Roux S."/>
            <person name="Paez-Espino D."/>
            <person name="Jungbluth S."/>
            <person name="Walsh D.A."/>
            <person name="Denef V.J."/>
            <person name="McMahon K.D."/>
            <person name="Konstantinidis K.T."/>
            <person name="Eloe-Fadrosh E.A."/>
            <person name="Kyrpides N.C."/>
            <person name="Woyke T."/>
        </authorList>
    </citation>
    <scope>NUCLEOTIDE SEQUENCE</scope>
    <source>
        <strain evidence="1">GVMAG-M-3300023184-24</strain>
    </source>
</reference>
<organism evidence="1">
    <name type="scientific">viral metagenome</name>
    <dbReference type="NCBI Taxonomy" id="1070528"/>
    <lineage>
        <taxon>unclassified sequences</taxon>
        <taxon>metagenomes</taxon>
        <taxon>organismal metagenomes</taxon>
    </lineage>
</organism>
<sequence length="237" mass="28016">MRVLSVDIGVHNTAFYIEEFNENDIKEVINKHKLNKTEKRYDQNGIVIGNYKKIVEEICQIGDCVYVEKFNLSNKKGAFFDLQTFINFTYFLDTNKTMMDTVDIIVIEQQLKTNPMAQRVEQHCISWFTFNYLDSKDIIVFPSRNKYIMLGLPKNVFDEKKKIVRKITKNERKKWACDYTLSILTNKQINNKEGVINSKKLVEYIFEKNSDKKDDISDTICQLNAFKIKKYLDKKNK</sequence>
<dbReference type="EMBL" id="MN740108">
    <property type="protein sequence ID" value="QHT88046.1"/>
    <property type="molecule type" value="Genomic_DNA"/>
</dbReference>
<evidence type="ECO:0008006" key="2">
    <source>
        <dbReference type="Google" id="ProtNLM"/>
    </source>
</evidence>
<dbReference type="InterPro" id="IPR012337">
    <property type="entry name" value="RNaseH-like_sf"/>
</dbReference>
<dbReference type="AlphaFoldDB" id="A0A6C0I6R8"/>
<dbReference type="SUPFAM" id="SSF53098">
    <property type="entry name" value="Ribonuclease H-like"/>
    <property type="match status" value="1"/>
</dbReference>
<name>A0A6C0I6R8_9ZZZZ</name>
<proteinExistence type="predicted"/>
<accession>A0A6C0I6R8</accession>